<evidence type="ECO:0000313" key="1">
    <source>
        <dbReference type="EMBL" id="VFU34574.1"/>
    </source>
</evidence>
<gene>
    <name evidence="1" type="ORF">SVIM_LOCUS166208</name>
</gene>
<organism evidence="1">
    <name type="scientific">Salix viminalis</name>
    <name type="common">Common osier</name>
    <name type="synonym">Basket willow</name>
    <dbReference type="NCBI Taxonomy" id="40686"/>
    <lineage>
        <taxon>Eukaryota</taxon>
        <taxon>Viridiplantae</taxon>
        <taxon>Streptophyta</taxon>
        <taxon>Embryophyta</taxon>
        <taxon>Tracheophyta</taxon>
        <taxon>Spermatophyta</taxon>
        <taxon>Magnoliopsida</taxon>
        <taxon>eudicotyledons</taxon>
        <taxon>Gunneridae</taxon>
        <taxon>Pentapetalae</taxon>
        <taxon>rosids</taxon>
        <taxon>fabids</taxon>
        <taxon>Malpighiales</taxon>
        <taxon>Salicaceae</taxon>
        <taxon>Saliceae</taxon>
        <taxon>Salix</taxon>
    </lineage>
</organism>
<proteinExistence type="predicted"/>
<name>A0A6N2L102_SALVM</name>
<reference evidence="1" key="1">
    <citation type="submission" date="2019-03" db="EMBL/GenBank/DDBJ databases">
        <authorList>
            <person name="Mank J."/>
            <person name="Almeida P."/>
        </authorList>
    </citation>
    <scope>NUCLEOTIDE SEQUENCE</scope>
    <source>
        <strain evidence="1">78183</strain>
    </source>
</reference>
<sequence>MILLDAVFIIEFLKENKHPKNFEPRMMFDIKEDQLPFSIIWDIYYKINRVFLDQHGNLLFLIMVTDAFGKNTSRKNTARPFLDCGSIERGYSFDPVKLKYSVVMLQGRSEVSGHPRQMFGQHNI</sequence>
<dbReference type="AlphaFoldDB" id="A0A6N2L102"/>
<protein>
    <submittedName>
        <fullName evidence="1">Uncharacterized protein</fullName>
    </submittedName>
</protein>
<accession>A0A6N2L102</accession>
<dbReference type="EMBL" id="CAADRP010001013">
    <property type="protein sequence ID" value="VFU34574.1"/>
    <property type="molecule type" value="Genomic_DNA"/>
</dbReference>